<accession>A0A814X3P9</accession>
<dbReference type="SUPFAM" id="SSF49899">
    <property type="entry name" value="Concanavalin A-like lectins/glucanases"/>
    <property type="match status" value="1"/>
</dbReference>
<feature type="region of interest" description="Disordered" evidence="1">
    <location>
        <begin position="11"/>
        <end position="38"/>
    </location>
</feature>
<dbReference type="PANTHER" id="PTHR12245:SF5">
    <property type="entry name" value="SPRY DOMAIN-CONTAINING SOCS BOX PROTEIN 3"/>
    <property type="match status" value="1"/>
</dbReference>
<dbReference type="EMBL" id="CAJNOQ010008935">
    <property type="protein sequence ID" value="CAF1210873.1"/>
    <property type="molecule type" value="Genomic_DNA"/>
</dbReference>
<dbReference type="InterPro" id="IPR001870">
    <property type="entry name" value="B30.2/SPRY"/>
</dbReference>
<dbReference type="Proteomes" id="UP000681722">
    <property type="component" value="Unassembled WGS sequence"/>
</dbReference>
<dbReference type="SMART" id="SM00449">
    <property type="entry name" value="SPRY"/>
    <property type="match status" value="1"/>
</dbReference>
<dbReference type="Proteomes" id="UP000677228">
    <property type="component" value="Unassembled WGS sequence"/>
</dbReference>
<dbReference type="PANTHER" id="PTHR12245">
    <property type="entry name" value="SPRY DOMAIN CONTAINING SOCS BOX PROTEIN"/>
    <property type="match status" value="1"/>
</dbReference>
<dbReference type="EMBL" id="CAJOBA010012013">
    <property type="protein sequence ID" value="CAF3873097.1"/>
    <property type="molecule type" value="Genomic_DNA"/>
</dbReference>
<dbReference type="PROSITE" id="PS50188">
    <property type="entry name" value="B302_SPRY"/>
    <property type="match status" value="1"/>
</dbReference>
<dbReference type="InterPro" id="IPR013320">
    <property type="entry name" value="ConA-like_dom_sf"/>
</dbReference>
<sequence>MRIIVSEKRRRREKWRKKLEKKDDVDNSNIRKQKHQKGFSSVDVTTKSAVAQLHQWQHQQQQQKQRQQIISSTYLRRSILNFISSQGMKYVLLDKKKTPTCQNCMSIHWSFISSPLSETEIYELDLSRDKCHKPCIVPNVIIDGDYVMFHPRRSSSTCVLLGNSPLPSTGRYYWELYIPSVYGTSIMFGVATKQQKLSSVGFKDLIGSDENGWALSHNGYLWHNGTCKRYMKSLQPLQSALIALHYDSDNDTLSYTINGEHCGIAFKSLKSNNNGLLYPAISSTSAQSVVILGHRCKTCSTLKENCLRKLKRIIVEQDNNQFDLPKHLVQQLDNVR</sequence>
<dbReference type="InterPro" id="IPR043136">
    <property type="entry name" value="B30.2/SPRY_sf"/>
</dbReference>
<protein>
    <recommendedName>
        <fullName evidence="2">B30.2/SPRY domain-containing protein</fullName>
    </recommendedName>
</protein>
<evidence type="ECO:0000256" key="1">
    <source>
        <dbReference type="SAM" id="MobiDB-lite"/>
    </source>
</evidence>
<dbReference type="Proteomes" id="UP000682733">
    <property type="component" value="Unassembled WGS sequence"/>
</dbReference>
<dbReference type="Gene3D" id="2.60.120.920">
    <property type="match status" value="1"/>
</dbReference>
<organism evidence="4 7">
    <name type="scientific">Didymodactylos carnosus</name>
    <dbReference type="NCBI Taxonomy" id="1234261"/>
    <lineage>
        <taxon>Eukaryota</taxon>
        <taxon>Metazoa</taxon>
        <taxon>Spiralia</taxon>
        <taxon>Gnathifera</taxon>
        <taxon>Rotifera</taxon>
        <taxon>Eurotatoria</taxon>
        <taxon>Bdelloidea</taxon>
        <taxon>Philodinida</taxon>
        <taxon>Philodinidae</taxon>
        <taxon>Didymodactylos</taxon>
    </lineage>
</organism>
<feature type="domain" description="B30.2/SPRY" evidence="2">
    <location>
        <begin position="106"/>
        <end position="297"/>
    </location>
</feature>
<dbReference type="EMBL" id="CAJNOK010010162">
    <property type="protein sequence ID" value="CAF1107888.1"/>
    <property type="molecule type" value="Genomic_DNA"/>
</dbReference>
<keyword evidence="7" id="KW-1185">Reference proteome</keyword>
<reference evidence="4" key="1">
    <citation type="submission" date="2021-02" db="EMBL/GenBank/DDBJ databases">
        <authorList>
            <person name="Nowell W R."/>
        </authorList>
    </citation>
    <scope>NUCLEOTIDE SEQUENCE</scope>
</reference>
<dbReference type="InterPro" id="IPR003877">
    <property type="entry name" value="SPRY_dom"/>
</dbReference>
<evidence type="ECO:0000259" key="2">
    <source>
        <dbReference type="PROSITE" id="PS50188"/>
    </source>
</evidence>
<dbReference type="GO" id="GO:0043161">
    <property type="term" value="P:proteasome-mediated ubiquitin-dependent protein catabolic process"/>
    <property type="evidence" value="ECO:0007669"/>
    <property type="project" value="TreeGrafter"/>
</dbReference>
<evidence type="ECO:0000313" key="7">
    <source>
        <dbReference type="Proteomes" id="UP000663829"/>
    </source>
</evidence>
<gene>
    <name evidence="4" type="ORF">GPM918_LOCUS24203</name>
    <name evidence="3" type="ORF">OVA965_LOCUS19616</name>
    <name evidence="6" type="ORF">SRO942_LOCUS24202</name>
    <name evidence="5" type="ORF">TMI583_LOCUS19719</name>
</gene>
<dbReference type="Proteomes" id="UP000663829">
    <property type="component" value="Unassembled WGS sequence"/>
</dbReference>
<name>A0A814X3P9_9BILA</name>
<evidence type="ECO:0000313" key="6">
    <source>
        <dbReference type="EMBL" id="CAF3974880.1"/>
    </source>
</evidence>
<evidence type="ECO:0000313" key="3">
    <source>
        <dbReference type="EMBL" id="CAF1107888.1"/>
    </source>
</evidence>
<dbReference type="EMBL" id="CAJOBC010008936">
    <property type="protein sequence ID" value="CAF3974880.1"/>
    <property type="molecule type" value="Genomic_DNA"/>
</dbReference>
<dbReference type="InterPro" id="IPR050672">
    <property type="entry name" value="FBXO45-Fsn/SPSB_families"/>
</dbReference>
<dbReference type="Pfam" id="PF00622">
    <property type="entry name" value="SPRY"/>
    <property type="match status" value="1"/>
</dbReference>
<dbReference type="OrthoDB" id="5951542at2759"/>
<evidence type="ECO:0000313" key="5">
    <source>
        <dbReference type="EMBL" id="CAF3873097.1"/>
    </source>
</evidence>
<proteinExistence type="predicted"/>
<comment type="caution">
    <text evidence="4">The sequence shown here is derived from an EMBL/GenBank/DDBJ whole genome shotgun (WGS) entry which is preliminary data.</text>
</comment>
<dbReference type="GO" id="GO:0019005">
    <property type="term" value="C:SCF ubiquitin ligase complex"/>
    <property type="evidence" value="ECO:0007669"/>
    <property type="project" value="TreeGrafter"/>
</dbReference>
<dbReference type="AlphaFoldDB" id="A0A814X3P9"/>
<evidence type="ECO:0000313" key="4">
    <source>
        <dbReference type="EMBL" id="CAF1210873.1"/>
    </source>
</evidence>